<comment type="caution">
    <text evidence="3">The sequence shown here is derived from an EMBL/GenBank/DDBJ whole genome shotgun (WGS) entry which is preliminary data.</text>
</comment>
<accession>A0AAD4HZS2</accession>
<dbReference type="PANTHER" id="PTHR35043:SF7">
    <property type="entry name" value="TRANSCRIPTION FACTOR DOMAIN-CONTAINING PROTEIN"/>
    <property type="match status" value="1"/>
</dbReference>
<keyword evidence="2" id="KW-0812">Transmembrane</keyword>
<keyword evidence="4" id="KW-1185">Reference proteome</keyword>
<dbReference type="PANTHER" id="PTHR35043">
    <property type="entry name" value="TRANSCRIPTION FACTOR DOMAIN-CONTAINING PROTEIN"/>
    <property type="match status" value="1"/>
</dbReference>
<feature type="coiled-coil region" evidence="1">
    <location>
        <begin position="54"/>
        <end position="81"/>
    </location>
</feature>
<keyword evidence="2" id="KW-1133">Transmembrane helix</keyword>
<evidence type="ECO:0000256" key="1">
    <source>
        <dbReference type="SAM" id="Coils"/>
    </source>
</evidence>
<evidence type="ECO:0000313" key="3">
    <source>
        <dbReference type="EMBL" id="KAG7287163.1"/>
    </source>
</evidence>
<reference evidence="3" key="1">
    <citation type="submission" date="2023-02" db="EMBL/GenBank/DDBJ databases">
        <authorList>
            <person name="Palmer J.M."/>
        </authorList>
    </citation>
    <scope>NUCLEOTIDE SEQUENCE</scope>
    <source>
        <strain evidence="3">FW57</strain>
    </source>
</reference>
<feature type="transmembrane region" description="Helical" evidence="2">
    <location>
        <begin position="41"/>
        <end position="59"/>
    </location>
</feature>
<organism evidence="3 4">
    <name type="scientific">Staphylotrichum longicolle</name>
    <dbReference type="NCBI Taxonomy" id="669026"/>
    <lineage>
        <taxon>Eukaryota</taxon>
        <taxon>Fungi</taxon>
        <taxon>Dikarya</taxon>
        <taxon>Ascomycota</taxon>
        <taxon>Pezizomycotina</taxon>
        <taxon>Sordariomycetes</taxon>
        <taxon>Sordariomycetidae</taxon>
        <taxon>Sordariales</taxon>
        <taxon>Chaetomiaceae</taxon>
        <taxon>Staphylotrichum</taxon>
    </lineage>
</organism>
<dbReference type="Proteomes" id="UP001197093">
    <property type="component" value="Unassembled WGS sequence"/>
</dbReference>
<protein>
    <submittedName>
        <fullName evidence="3">Uncharacterized protein</fullName>
    </submittedName>
</protein>
<proteinExistence type="predicted"/>
<sequence>MAILQTCVLTLFACIYTALHLNVPAKTDFLSTLITKTKWVLMALFAPEIVLYMAADQLVQALRLKRELKTLQANDNQADKKFDFSLRYVFFVVMGGVRIAPEELAKFGYRRRTSESVAEDLSTHLTPSGVIELARRGYWIYIKSERIAAKSQANLLQKALVLLQVLYMATTCIARRAYGLPLTLLEIHTMVHVICAIALYGLWLELSPQYHDLFGCGHRVIELTRLKKPLDISEAEVVYDAKWDGALARFI</sequence>
<dbReference type="AlphaFoldDB" id="A0AAD4HZS2"/>
<evidence type="ECO:0000256" key="2">
    <source>
        <dbReference type="SAM" id="Phobius"/>
    </source>
</evidence>
<dbReference type="EMBL" id="JAHCVI010000003">
    <property type="protein sequence ID" value="KAG7287163.1"/>
    <property type="molecule type" value="Genomic_DNA"/>
</dbReference>
<keyword evidence="1" id="KW-0175">Coiled coil</keyword>
<evidence type="ECO:0000313" key="4">
    <source>
        <dbReference type="Proteomes" id="UP001197093"/>
    </source>
</evidence>
<keyword evidence="2" id="KW-0472">Membrane</keyword>
<feature type="transmembrane region" description="Helical" evidence="2">
    <location>
        <begin position="184"/>
        <end position="204"/>
    </location>
</feature>
<gene>
    <name evidence="3" type="ORF">NEMBOFW57_006668</name>
</gene>
<name>A0AAD4HZS2_9PEZI</name>